<evidence type="ECO:0000313" key="2">
    <source>
        <dbReference type="EMBL" id="KAJ1177919.1"/>
    </source>
</evidence>
<evidence type="ECO:0000313" key="3">
    <source>
        <dbReference type="Proteomes" id="UP001066276"/>
    </source>
</evidence>
<evidence type="ECO:0000256" key="1">
    <source>
        <dbReference type="SAM" id="MobiDB-lite"/>
    </source>
</evidence>
<accession>A0AAV7TMP2</accession>
<dbReference type="Proteomes" id="UP001066276">
    <property type="component" value="Chromosome 3_2"/>
</dbReference>
<protein>
    <submittedName>
        <fullName evidence="2">Uncharacterized protein</fullName>
    </submittedName>
</protein>
<gene>
    <name evidence="2" type="ORF">NDU88_003171</name>
</gene>
<sequence length="176" mass="20285">MSSFCNKATNVDLNELRQRVYEKQMVQKHDYDSRRCVNDVQINVNDWVLIKKPYKVSKGTSRFSLPVKVIKVTKYSVLLEGKGWWNRNCVVRISSPQAEIFKRVYAGQEDDASSGSTFIEDPAQKTHENRSNHCQLENSCDEHEPITSLCPASDPVYTRSHRLVRVPSKFDDYILG</sequence>
<comment type="caution">
    <text evidence="2">The sequence shown here is derived from an EMBL/GenBank/DDBJ whole genome shotgun (WGS) entry which is preliminary data.</text>
</comment>
<name>A0AAV7TMP2_PLEWA</name>
<proteinExistence type="predicted"/>
<feature type="region of interest" description="Disordered" evidence="1">
    <location>
        <begin position="111"/>
        <end position="130"/>
    </location>
</feature>
<reference evidence="2" key="1">
    <citation type="journal article" date="2022" name="bioRxiv">
        <title>Sequencing and chromosome-scale assembly of the giantPleurodeles waltlgenome.</title>
        <authorList>
            <person name="Brown T."/>
            <person name="Elewa A."/>
            <person name="Iarovenko S."/>
            <person name="Subramanian E."/>
            <person name="Araus A.J."/>
            <person name="Petzold A."/>
            <person name="Susuki M."/>
            <person name="Suzuki K.-i.T."/>
            <person name="Hayashi T."/>
            <person name="Toyoda A."/>
            <person name="Oliveira C."/>
            <person name="Osipova E."/>
            <person name="Leigh N.D."/>
            <person name="Simon A."/>
            <person name="Yun M.H."/>
        </authorList>
    </citation>
    <scope>NUCLEOTIDE SEQUENCE</scope>
    <source>
        <strain evidence="2">20211129_DDA</strain>
        <tissue evidence="2">Liver</tissue>
    </source>
</reference>
<dbReference type="AlphaFoldDB" id="A0AAV7TMP2"/>
<organism evidence="2 3">
    <name type="scientific">Pleurodeles waltl</name>
    <name type="common">Iberian ribbed newt</name>
    <dbReference type="NCBI Taxonomy" id="8319"/>
    <lineage>
        <taxon>Eukaryota</taxon>
        <taxon>Metazoa</taxon>
        <taxon>Chordata</taxon>
        <taxon>Craniata</taxon>
        <taxon>Vertebrata</taxon>
        <taxon>Euteleostomi</taxon>
        <taxon>Amphibia</taxon>
        <taxon>Batrachia</taxon>
        <taxon>Caudata</taxon>
        <taxon>Salamandroidea</taxon>
        <taxon>Salamandridae</taxon>
        <taxon>Pleurodelinae</taxon>
        <taxon>Pleurodeles</taxon>
    </lineage>
</organism>
<keyword evidence="3" id="KW-1185">Reference proteome</keyword>
<dbReference type="EMBL" id="JANPWB010000006">
    <property type="protein sequence ID" value="KAJ1177919.1"/>
    <property type="molecule type" value="Genomic_DNA"/>
</dbReference>